<evidence type="ECO:0000313" key="1">
    <source>
        <dbReference type="EMBL" id="CAB5223193.1"/>
    </source>
</evidence>
<dbReference type="EMBL" id="LR798317">
    <property type="protein sequence ID" value="CAB5223193.1"/>
    <property type="molecule type" value="Genomic_DNA"/>
</dbReference>
<organism evidence="1">
    <name type="scientific">uncultured Caudovirales phage</name>
    <dbReference type="NCBI Taxonomy" id="2100421"/>
    <lineage>
        <taxon>Viruses</taxon>
        <taxon>Duplodnaviria</taxon>
        <taxon>Heunggongvirae</taxon>
        <taxon>Uroviricota</taxon>
        <taxon>Caudoviricetes</taxon>
        <taxon>Peduoviridae</taxon>
        <taxon>Maltschvirus</taxon>
        <taxon>Maltschvirus maltsch</taxon>
    </lineage>
</organism>
<accession>A0A6J7X7C7</accession>
<gene>
    <name evidence="1" type="ORF">UFOVP380_14</name>
</gene>
<proteinExistence type="predicted"/>
<dbReference type="InterPro" id="IPR021283">
    <property type="entry name" value="Phage_Wedge1"/>
</dbReference>
<sequence length="213" mass="23100">MAGTAQRILNQYKSSPNLIALLFALVDSPALLVALAFSQLYERLDIDLSSGVQLDNIGTILNRPRPKSSTASPLILASQFTWDSTDTFKQWDAGVWDGGEDFPQMSDLEYRLLLKAVAYNQNNAPTVHNIEAFGLGVLGVPFLVTPYVGRVEVVAPYALSPMAVQLGKEGVRLAQGIALELYVGPQQGTGEVFQLDSADLSRGLDVGYWAIKV</sequence>
<dbReference type="Pfam" id="PF11041">
    <property type="entry name" value="Phage_Wedge1"/>
    <property type="match status" value="1"/>
</dbReference>
<name>A0A6J7X7C7_9CAUD</name>
<reference evidence="1" key="1">
    <citation type="submission" date="2020-05" db="EMBL/GenBank/DDBJ databases">
        <authorList>
            <person name="Chiriac C."/>
            <person name="Salcher M."/>
            <person name="Ghai R."/>
            <person name="Kavagutti S V."/>
        </authorList>
    </citation>
    <scope>NUCLEOTIDE SEQUENCE</scope>
</reference>
<protein>
    <submittedName>
        <fullName evidence="1">Uncharacterized protein</fullName>
    </submittedName>
</protein>